<protein>
    <recommendedName>
        <fullName evidence="3">MULE transposase domain-containing protein</fullName>
    </recommendedName>
</protein>
<sequence length="290" mass="33690">MYDFRKKKWPTIPKSLEESKFQLFNLRDTLKTNTQEHFCYMEEISNIVVFTCPTNLDVLSRSTHIFADGTFSHSLKYYDQLYTIHTLQNGFYIPLVYCFLTSKSTDVYVDMWSTIVKLCLKLTGINLIVSLVNCNFHFDFEKSAHNAIKEVSPNSKIMACRFHLGQSWFRKIQSNNNLLKEYNSKSEVGLWLKCFFALGFLPENLVGDVFSCLIANAPTSDFDFTDYIFDNYVSPDGVFPPILWAGKPSEEPRTTNGPESFHRHYNSQFYTSHPSIHEVINIMLDIQRPK</sequence>
<dbReference type="RefSeq" id="XP_008180633.1">
    <property type="nucleotide sequence ID" value="XM_008182411.1"/>
</dbReference>
<reference evidence="1" key="2">
    <citation type="submission" date="2022-06" db="UniProtKB">
        <authorList>
            <consortium name="EnsemblMetazoa"/>
        </authorList>
    </citation>
    <scope>IDENTIFICATION</scope>
</reference>
<evidence type="ECO:0008006" key="3">
    <source>
        <dbReference type="Google" id="ProtNLM"/>
    </source>
</evidence>
<proteinExistence type="predicted"/>
<dbReference type="AlphaFoldDB" id="A0A8R2B2Z3"/>
<organism evidence="1 2">
    <name type="scientific">Acyrthosiphon pisum</name>
    <name type="common">Pea aphid</name>
    <dbReference type="NCBI Taxonomy" id="7029"/>
    <lineage>
        <taxon>Eukaryota</taxon>
        <taxon>Metazoa</taxon>
        <taxon>Ecdysozoa</taxon>
        <taxon>Arthropoda</taxon>
        <taxon>Hexapoda</taxon>
        <taxon>Insecta</taxon>
        <taxon>Pterygota</taxon>
        <taxon>Neoptera</taxon>
        <taxon>Paraneoptera</taxon>
        <taxon>Hemiptera</taxon>
        <taxon>Sternorrhyncha</taxon>
        <taxon>Aphidomorpha</taxon>
        <taxon>Aphidoidea</taxon>
        <taxon>Aphididae</taxon>
        <taxon>Macrosiphini</taxon>
        <taxon>Acyrthosiphon</taxon>
    </lineage>
</organism>
<dbReference type="Proteomes" id="UP000007819">
    <property type="component" value="Chromosome A1"/>
</dbReference>
<accession>A0A8R2B2Z3</accession>
<evidence type="ECO:0000313" key="2">
    <source>
        <dbReference type="Proteomes" id="UP000007819"/>
    </source>
</evidence>
<dbReference type="KEGG" id="api:103308654"/>
<reference evidence="2" key="1">
    <citation type="submission" date="2010-06" db="EMBL/GenBank/DDBJ databases">
        <authorList>
            <person name="Jiang H."/>
            <person name="Abraham K."/>
            <person name="Ali S."/>
            <person name="Alsbrooks S.L."/>
            <person name="Anim B.N."/>
            <person name="Anosike U.S."/>
            <person name="Attaway T."/>
            <person name="Bandaranaike D.P."/>
            <person name="Battles P.K."/>
            <person name="Bell S.N."/>
            <person name="Bell A.V."/>
            <person name="Beltran B."/>
            <person name="Bickham C."/>
            <person name="Bustamante Y."/>
            <person name="Caleb T."/>
            <person name="Canada A."/>
            <person name="Cardenas V."/>
            <person name="Carter K."/>
            <person name="Chacko J."/>
            <person name="Chandrabose M.N."/>
            <person name="Chavez D."/>
            <person name="Chavez A."/>
            <person name="Chen L."/>
            <person name="Chu H.-S."/>
            <person name="Claassen K.J."/>
            <person name="Cockrell R."/>
            <person name="Collins M."/>
            <person name="Cooper J.A."/>
            <person name="Cree A."/>
            <person name="Curry S.M."/>
            <person name="Da Y."/>
            <person name="Dao M.D."/>
            <person name="Das B."/>
            <person name="Davila M.-L."/>
            <person name="Davy-Carroll L."/>
            <person name="Denson S."/>
            <person name="Dinh H."/>
            <person name="Ebong V.E."/>
            <person name="Edwards J.R."/>
            <person name="Egan A."/>
            <person name="El-Daye J."/>
            <person name="Escobedo L."/>
            <person name="Fernandez S."/>
            <person name="Fernando P.R."/>
            <person name="Flagg N."/>
            <person name="Forbes L.D."/>
            <person name="Fowler R.G."/>
            <person name="Fu Q."/>
            <person name="Gabisi R.A."/>
            <person name="Ganer J."/>
            <person name="Garbino Pronczuk A."/>
            <person name="Garcia R.M."/>
            <person name="Garner T."/>
            <person name="Garrett T.E."/>
            <person name="Gonzalez D.A."/>
            <person name="Hamid H."/>
            <person name="Hawkins E.S."/>
            <person name="Hirani K."/>
            <person name="Hogues M.E."/>
            <person name="Hollins B."/>
            <person name="Hsiao C.-H."/>
            <person name="Jabil R."/>
            <person name="James M.L."/>
            <person name="Jhangiani S.N."/>
            <person name="Johnson B."/>
            <person name="Johnson Q."/>
            <person name="Joshi V."/>
            <person name="Kalu J.B."/>
            <person name="Kam C."/>
            <person name="Kashfia A."/>
            <person name="Keebler J."/>
            <person name="Kisamo H."/>
            <person name="Kovar C.L."/>
            <person name="Lago L.A."/>
            <person name="Lai C.-Y."/>
            <person name="Laidlaw J."/>
            <person name="Lara F."/>
            <person name="Le T.-K."/>
            <person name="Lee S.L."/>
            <person name="Legall F.H."/>
            <person name="Lemon S.J."/>
            <person name="Lewis L.R."/>
            <person name="Li B."/>
            <person name="Liu Y."/>
            <person name="Liu Y.-S."/>
            <person name="Lopez J."/>
            <person name="Lozado R.J."/>
            <person name="Lu J."/>
            <person name="Madu R.C."/>
            <person name="Maheshwari M."/>
            <person name="Maheshwari R."/>
            <person name="Malloy K."/>
            <person name="Martinez E."/>
            <person name="Mathew T."/>
            <person name="Mercado I.C."/>
            <person name="Mercado C."/>
            <person name="Meyer B."/>
            <person name="Montgomery K."/>
            <person name="Morgan M.B."/>
            <person name="Munidasa M."/>
            <person name="Nazareth L.V."/>
            <person name="Nelson J."/>
            <person name="Ng B.M."/>
            <person name="Nguyen N.B."/>
            <person name="Nguyen P.Q."/>
            <person name="Nguyen T."/>
            <person name="Obregon M."/>
            <person name="Okwuonu G.O."/>
            <person name="Onwere C.G."/>
            <person name="Orozco G."/>
            <person name="Parra A."/>
            <person name="Patel S."/>
            <person name="Patil S."/>
            <person name="Perez A."/>
            <person name="Perez Y."/>
            <person name="Pham C."/>
            <person name="Primus E.L."/>
            <person name="Pu L.-L."/>
            <person name="Puazo M."/>
            <person name="Qin X."/>
            <person name="Quiroz J.B."/>
            <person name="Reese J."/>
            <person name="Richards S."/>
            <person name="Rives C.M."/>
            <person name="Robberts R."/>
            <person name="Ruiz S.J."/>
            <person name="Ruiz M.J."/>
            <person name="Santibanez J."/>
            <person name="Schneider B.W."/>
            <person name="Sisson I."/>
            <person name="Smith M."/>
            <person name="Sodergren E."/>
            <person name="Song X.-Z."/>
            <person name="Song B.B."/>
            <person name="Summersgill H."/>
            <person name="Thelus R."/>
            <person name="Thornton R.D."/>
            <person name="Trejos Z.Y."/>
            <person name="Usmani K."/>
            <person name="Vattathil S."/>
            <person name="Villasana D."/>
            <person name="Walker D.L."/>
            <person name="Wang S."/>
            <person name="Wang K."/>
            <person name="White C.S."/>
            <person name="Williams A.C."/>
            <person name="Williamson J."/>
            <person name="Wilson K."/>
            <person name="Woghiren I.O."/>
            <person name="Woodworth J.R."/>
            <person name="Worley K.C."/>
            <person name="Wright R.A."/>
            <person name="Wu W."/>
            <person name="Young L."/>
            <person name="Zhang L."/>
            <person name="Zhang J."/>
            <person name="Zhu Y."/>
            <person name="Muzny D.M."/>
            <person name="Weinstock G."/>
            <person name="Gibbs R.A."/>
        </authorList>
    </citation>
    <scope>NUCLEOTIDE SEQUENCE [LARGE SCALE GENOMIC DNA]</scope>
    <source>
        <strain evidence="2">LSR1</strain>
    </source>
</reference>
<dbReference type="EnsemblMetazoa" id="XM_008182411.1">
    <property type="protein sequence ID" value="XP_008180633.1"/>
    <property type="gene ID" value="LOC103308654"/>
</dbReference>
<evidence type="ECO:0000313" key="1">
    <source>
        <dbReference type="EnsemblMetazoa" id="XP_008180633.1"/>
    </source>
</evidence>
<keyword evidence="2" id="KW-1185">Reference proteome</keyword>
<dbReference type="GeneID" id="103308654"/>
<dbReference type="OrthoDB" id="6612994at2759"/>
<name>A0A8R2B2Z3_ACYPI</name>